<evidence type="ECO:0000256" key="2">
    <source>
        <dbReference type="ARBA" id="ARBA00005073"/>
    </source>
</evidence>
<comment type="similarity">
    <text evidence="3 11">Belongs to the protoporphyrinogen/coproporphyrinogen oxidase family. Protoporphyrinogen oxidase subfamily.</text>
</comment>
<dbReference type="InterPro" id="IPR002937">
    <property type="entry name" value="Amino_oxidase"/>
</dbReference>
<dbReference type="SUPFAM" id="SSF54373">
    <property type="entry name" value="FAD-linked reductases, C-terminal domain"/>
    <property type="match status" value="1"/>
</dbReference>
<evidence type="ECO:0000256" key="5">
    <source>
        <dbReference type="ARBA" id="ARBA00022630"/>
    </source>
</evidence>
<evidence type="ECO:0000256" key="10">
    <source>
        <dbReference type="ARBA" id="ARBA00047554"/>
    </source>
</evidence>
<evidence type="ECO:0000256" key="11">
    <source>
        <dbReference type="RuleBase" id="RU367069"/>
    </source>
</evidence>
<dbReference type="EMBL" id="JBANRG010000010">
    <property type="protein sequence ID" value="KAK7462781.1"/>
    <property type="molecule type" value="Genomic_DNA"/>
</dbReference>
<accession>A0ABR1JQ42</accession>
<evidence type="ECO:0000256" key="7">
    <source>
        <dbReference type="ARBA" id="ARBA00023002"/>
    </source>
</evidence>
<evidence type="ECO:0000256" key="4">
    <source>
        <dbReference type="ARBA" id="ARBA00012867"/>
    </source>
</evidence>
<gene>
    <name evidence="13" type="primary">HEM14</name>
    <name evidence="13" type="ORF">VKT23_007365</name>
</gene>
<dbReference type="Proteomes" id="UP001498398">
    <property type="component" value="Unassembled WGS sequence"/>
</dbReference>
<dbReference type="SUPFAM" id="SSF51905">
    <property type="entry name" value="FAD/NAD(P)-binding domain"/>
    <property type="match status" value="1"/>
</dbReference>
<feature type="domain" description="Amine oxidase" evidence="12">
    <location>
        <begin position="13"/>
        <end position="490"/>
    </location>
</feature>
<evidence type="ECO:0000313" key="14">
    <source>
        <dbReference type="Proteomes" id="UP001498398"/>
    </source>
</evidence>
<comment type="cofactor">
    <cofactor evidence="11">
        <name>FAD</name>
        <dbReference type="ChEBI" id="CHEBI:57692"/>
    </cofactor>
    <text evidence="11">Binds 1 FAD per subunit.</text>
</comment>
<name>A0ABR1JQ42_9AGAR</name>
<dbReference type="InterPro" id="IPR036188">
    <property type="entry name" value="FAD/NAD-bd_sf"/>
</dbReference>
<evidence type="ECO:0000256" key="9">
    <source>
        <dbReference type="ARBA" id="ARBA00023244"/>
    </source>
</evidence>
<keyword evidence="9 11" id="KW-0627">Porphyrin biosynthesis</keyword>
<dbReference type="NCBIfam" id="TIGR00562">
    <property type="entry name" value="proto_IX_ox"/>
    <property type="match status" value="1"/>
</dbReference>
<evidence type="ECO:0000256" key="3">
    <source>
        <dbReference type="ARBA" id="ARBA00010551"/>
    </source>
</evidence>
<organism evidence="13 14">
    <name type="scientific">Marasmiellus scandens</name>
    <dbReference type="NCBI Taxonomy" id="2682957"/>
    <lineage>
        <taxon>Eukaryota</taxon>
        <taxon>Fungi</taxon>
        <taxon>Dikarya</taxon>
        <taxon>Basidiomycota</taxon>
        <taxon>Agaricomycotina</taxon>
        <taxon>Agaricomycetes</taxon>
        <taxon>Agaricomycetidae</taxon>
        <taxon>Agaricales</taxon>
        <taxon>Marasmiineae</taxon>
        <taxon>Omphalotaceae</taxon>
        <taxon>Marasmiellus</taxon>
    </lineage>
</organism>
<comment type="caution">
    <text evidence="13">The sequence shown here is derived from an EMBL/GenBank/DDBJ whole genome shotgun (WGS) entry which is preliminary data.</text>
</comment>
<comment type="catalytic activity">
    <reaction evidence="10 11">
        <text>protoporphyrinogen IX + 3 O2 = protoporphyrin IX + 3 H2O2</text>
        <dbReference type="Rhea" id="RHEA:25576"/>
        <dbReference type="ChEBI" id="CHEBI:15379"/>
        <dbReference type="ChEBI" id="CHEBI:16240"/>
        <dbReference type="ChEBI" id="CHEBI:57306"/>
        <dbReference type="ChEBI" id="CHEBI:57307"/>
        <dbReference type="EC" id="1.3.3.4"/>
    </reaction>
</comment>
<keyword evidence="7 11" id="KW-0560">Oxidoreductase</keyword>
<dbReference type="InterPro" id="IPR004572">
    <property type="entry name" value="Protoporphyrinogen_oxidase"/>
</dbReference>
<protein>
    <recommendedName>
        <fullName evidence="4 11">Protoporphyrinogen oxidase</fullName>
        <ecNumber evidence="4 11">1.3.3.4</ecNumber>
    </recommendedName>
</protein>
<evidence type="ECO:0000256" key="1">
    <source>
        <dbReference type="ARBA" id="ARBA00002600"/>
    </source>
</evidence>
<comment type="pathway">
    <text evidence="2 11">Porphyrin-containing compound metabolism; protoporphyrin-IX biosynthesis; protoporphyrin-IX from protoporphyrinogen-IX: step 1/1.</text>
</comment>
<sequence>MPRHHIAVLGGGLSGLSSAFHLSRRFPDSFITLFERKPSLGGWVSSERVQVRDADGNSAEILLESGPRTLRPNAKSLLELIHLLGLKDSIITTPKSSAAARNRYLQIPESQGLLTLPNSAMSVLSPPMRTLLLPHVLKEPVMRANRPTGITDESLDSFMTRRFGASFARLFGSALVHGIYAADSRKLSVRAAFPSLWAAEDKGWGSVVRGFLMPGTSSPQLEDYEMGDIPDMMQNASVYSFRDGMSTIINALVRHLERQPNVRIIGGTGVEYLNVNEDGRVELRTTASQLVHPDHVVSALPLPVLNRIIPPSSASLPNLTANPSSSVTVINLVFPRVPGLHPPGFGYLIPRPLAGYSPNDPGILGTVFDSCSLSAQDKSDGSAQFTKMTMMLGGPYTLTPAHTSLDTVLKYLGSHLTDPESESTKQLPEPVFHRIHHHESCIPTPTPGHLDRIAEISATLSSGPWKDRLEIIGAGARGVSLGDCVESGKRSGAKL</sequence>
<comment type="subcellular location">
    <subcellularLocation>
        <location evidence="11">Mitochondrion inner membrane</location>
    </subcellularLocation>
</comment>
<evidence type="ECO:0000256" key="8">
    <source>
        <dbReference type="ARBA" id="ARBA00023133"/>
    </source>
</evidence>
<comment type="function">
    <text evidence="1 11">Catalyzes the 6-electron oxidation of protoporphyrinogen-IX to form protoporphyrin-IX.</text>
</comment>
<evidence type="ECO:0000256" key="6">
    <source>
        <dbReference type="ARBA" id="ARBA00022827"/>
    </source>
</evidence>
<evidence type="ECO:0000313" key="13">
    <source>
        <dbReference type="EMBL" id="KAK7462781.1"/>
    </source>
</evidence>
<keyword evidence="14" id="KW-1185">Reference proteome</keyword>
<dbReference type="InterPro" id="IPR050464">
    <property type="entry name" value="Zeta_carotene_desat/Oxidored"/>
</dbReference>
<proteinExistence type="inferred from homology"/>
<keyword evidence="6 11" id="KW-0274">FAD</keyword>
<dbReference type="PANTHER" id="PTHR42923:SF3">
    <property type="entry name" value="PROTOPORPHYRINOGEN OXIDASE"/>
    <property type="match status" value="1"/>
</dbReference>
<keyword evidence="5 11" id="KW-0285">Flavoprotein</keyword>
<evidence type="ECO:0000259" key="12">
    <source>
        <dbReference type="Pfam" id="PF01593"/>
    </source>
</evidence>
<keyword evidence="8 11" id="KW-0350">Heme biosynthesis</keyword>
<reference evidence="13 14" key="1">
    <citation type="submission" date="2024-01" db="EMBL/GenBank/DDBJ databases">
        <title>A draft genome for the cacao thread blight pathogen Marasmiellus scandens.</title>
        <authorList>
            <person name="Baruah I.K."/>
            <person name="Leung J."/>
            <person name="Bukari Y."/>
            <person name="Amoako-Attah I."/>
            <person name="Meinhardt L.W."/>
            <person name="Bailey B.A."/>
            <person name="Cohen S.P."/>
        </authorList>
    </citation>
    <scope>NUCLEOTIDE SEQUENCE [LARGE SCALE GENOMIC DNA]</scope>
    <source>
        <strain evidence="13 14">GH-19</strain>
    </source>
</reference>
<dbReference type="EC" id="1.3.3.4" evidence="4 11"/>
<dbReference type="PANTHER" id="PTHR42923">
    <property type="entry name" value="PROTOPORPHYRINOGEN OXIDASE"/>
    <property type="match status" value="1"/>
</dbReference>
<dbReference type="Pfam" id="PF01593">
    <property type="entry name" value="Amino_oxidase"/>
    <property type="match status" value="1"/>
</dbReference>
<dbReference type="Gene3D" id="3.50.50.60">
    <property type="entry name" value="FAD/NAD(P)-binding domain"/>
    <property type="match status" value="1"/>
</dbReference>